<gene>
    <name evidence="1" type="ORF">EPI10_010894</name>
</gene>
<dbReference type="PANTHER" id="PTHR33710">
    <property type="entry name" value="BNAC02G09200D PROTEIN"/>
    <property type="match status" value="1"/>
</dbReference>
<dbReference type="AlphaFoldDB" id="A0A5B6W6X0"/>
<keyword evidence="1" id="KW-0808">Transferase</keyword>
<name>A0A5B6W6X0_9ROSI</name>
<organism evidence="1 2">
    <name type="scientific">Gossypium australe</name>
    <dbReference type="NCBI Taxonomy" id="47621"/>
    <lineage>
        <taxon>Eukaryota</taxon>
        <taxon>Viridiplantae</taxon>
        <taxon>Streptophyta</taxon>
        <taxon>Embryophyta</taxon>
        <taxon>Tracheophyta</taxon>
        <taxon>Spermatophyta</taxon>
        <taxon>Magnoliopsida</taxon>
        <taxon>eudicotyledons</taxon>
        <taxon>Gunneridae</taxon>
        <taxon>Pentapetalae</taxon>
        <taxon>rosids</taxon>
        <taxon>malvids</taxon>
        <taxon>Malvales</taxon>
        <taxon>Malvaceae</taxon>
        <taxon>Malvoideae</taxon>
        <taxon>Gossypium</taxon>
    </lineage>
</organism>
<keyword evidence="1" id="KW-0548">Nucleotidyltransferase</keyword>
<evidence type="ECO:0000313" key="1">
    <source>
        <dbReference type="EMBL" id="KAA3476968.1"/>
    </source>
</evidence>
<dbReference type="OrthoDB" id="416119at2759"/>
<proteinExistence type="predicted"/>
<protein>
    <submittedName>
        <fullName evidence="1">Non-ltr retroelement reverse transcriptase</fullName>
    </submittedName>
</protein>
<accession>A0A5B6W6X0</accession>
<dbReference type="Proteomes" id="UP000325315">
    <property type="component" value="Unassembled WGS sequence"/>
</dbReference>
<comment type="caution">
    <text evidence="1">The sequence shown here is derived from an EMBL/GenBank/DDBJ whole genome shotgun (WGS) entry which is preliminary data.</text>
</comment>
<keyword evidence="1" id="KW-0695">RNA-directed DNA polymerase</keyword>
<dbReference type="PANTHER" id="PTHR33710:SF71">
    <property type="entry name" value="ENDONUCLEASE_EXONUCLEASE_PHOSPHATASE DOMAIN-CONTAINING PROTEIN"/>
    <property type="match status" value="1"/>
</dbReference>
<keyword evidence="2" id="KW-1185">Reference proteome</keyword>
<dbReference type="GO" id="GO:0003964">
    <property type="term" value="F:RNA-directed DNA polymerase activity"/>
    <property type="evidence" value="ECO:0007669"/>
    <property type="project" value="UniProtKB-KW"/>
</dbReference>
<sequence>MTNADLMSIFCNALVKHVPHSFSDHCPLLIHMTQFGNRCVSTRFHFKSWWMLEESFLKEVEIIWSSTSSDLLSKLETLKSGLESWAQQIKLSREVMEKEMMRLADFIDTNVLLNFEIEKDEMYWEQRARVNWLKLGDRNTSFFHKHASQHRKELARNYFQKLFSSNGVGDSVHLLSGIKRCVTSDDNLKLTSIYTKEEMWLALKGMAPTKAYGEDCLPALFF</sequence>
<reference evidence="1" key="1">
    <citation type="submission" date="2019-08" db="EMBL/GenBank/DDBJ databases">
        <authorList>
            <person name="Liu F."/>
        </authorList>
    </citation>
    <scope>NUCLEOTIDE SEQUENCE [LARGE SCALE GENOMIC DNA]</scope>
    <source>
        <strain evidence="1">PA1801</strain>
        <tissue evidence="1">Leaf</tissue>
    </source>
</reference>
<dbReference type="EMBL" id="SMMG02000004">
    <property type="protein sequence ID" value="KAA3476968.1"/>
    <property type="molecule type" value="Genomic_DNA"/>
</dbReference>
<evidence type="ECO:0000313" key="2">
    <source>
        <dbReference type="Proteomes" id="UP000325315"/>
    </source>
</evidence>